<gene>
    <name evidence="9" type="ORF">Cfor_11888</name>
</gene>
<dbReference type="OrthoDB" id="674963at2759"/>
<evidence type="ECO:0000256" key="7">
    <source>
        <dbReference type="ARBA" id="ARBA00023242"/>
    </source>
</evidence>
<dbReference type="HAMAP" id="MF_03226">
    <property type="entry name" value="YJU2"/>
    <property type="match status" value="1"/>
</dbReference>
<evidence type="ECO:0000256" key="1">
    <source>
        <dbReference type="ARBA" id="ARBA00004123"/>
    </source>
</evidence>
<proteinExistence type="inferred from homology"/>
<feature type="compositionally biased region" description="Basic and acidic residues" evidence="8">
    <location>
        <begin position="108"/>
        <end position="121"/>
    </location>
</feature>
<keyword evidence="10" id="KW-1185">Reference proteome</keyword>
<dbReference type="InterPro" id="IPR007590">
    <property type="entry name" value="Saf4/Yju2"/>
</dbReference>
<evidence type="ECO:0000256" key="8">
    <source>
        <dbReference type="SAM" id="MobiDB-lite"/>
    </source>
</evidence>
<protein>
    <recommendedName>
        <fullName evidence="11">Splicing factor YJU2</fullName>
    </recommendedName>
</protein>
<evidence type="ECO:0000256" key="3">
    <source>
        <dbReference type="ARBA" id="ARBA00022723"/>
    </source>
</evidence>
<evidence type="ECO:0008006" key="11">
    <source>
        <dbReference type="Google" id="ProtNLM"/>
    </source>
</evidence>
<feature type="region of interest" description="Disordered" evidence="8">
    <location>
        <begin position="108"/>
        <end position="127"/>
    </location>
</feature>
<dbReference type="GO" id="GO:0046872">
    <property type="term" value="F:metal ion binding"/>
    <property type="evidence" value="ECO:0007669"/>
    <property type="project" value="UniProtKB-KW"/>
</dbReference>
<dbReference type="AlphaFoldDB" id="A0A6L2PQ33"/>
<evidence type="ECO:0000256" key="2">
    <source>
        <dbReference type="ARBA" id="ARBA00022664"/>
    </source>
</evidence>
<keyword evidence="2" id="KW-0507">mRNA processing</keyword>
<dbReference type="PANTHER" id="PTHR12111:SF1">
    <property type="entry name" value="SPLICING FACTOR YJU2"/>
    <property type="match status" value="1"/>
</dbReference>
<evidence type="ECO:0000256" key="4">
    <source>
        <dbReference type="ARBA" id="ARBA00022728"/>
    </source>
</evidence>
<keyword evidence="7" id="KW-0539">Nucleus</keyword>
<dbReference type="GO" id="GO:0000398">
    <property type="term" value="P:mRNA splicing, via spliceosome"/>
    <property type="evidence" value="ECO:0007669"/>
    <property type="project" value="InterPro"/>
</dbReference>
<dbReference type="InParanoid" id="A0A6L2PQ33"/>
<dbReference type="InterPro" id="IPR043701">
    <property type="entry name" value="Yju2"/>
</dbReference>
<dbReference type="PANTHER" id="PTHR12111">
    <property type="entry name" value="SPLICING FACTOR YJU2"/>
    <property type="match status" value="1"/>
</dbReference>
<reference evidence="10" key="1">
    <citation type="submission" date="2020-01" db="EMBL/GenBank/DDBJ databases">
        <title>Draft genome sequence of the Termite Coptotermes fromosanus.</title>
        <authorList>
            <person name="Itakura S."/>
            <person name="Yosikawa Y."/>
            <person name="Umezawa K."/>
        </authorList>
    </citation>
    <scope>NUCLEOTIDE SEQUENCE [LARGE SCALE GENOMIC DNA]</scope>
</reference>
<feature type="non-terminal residue" evidence="9">
    <location>
        <position position="1"/>
    </location>
</feature>
<evidence type="ECO:0000313" key="9">
    <source>
        <dbReference type="EMBL" id="GFG34526.1"/>
    </source>
</evidence>
<keyword evidence="3" id="KW-0479">Metal-binding</keyword>
<keyword evidence="4" id="KW-0747">Spliceosome</keyword>
<feature type="region of interest" description="Disordered" evidence="8">
    <location>
        <begin position="273"/>
        <end position="306"/>
    </location>
</feature>
<keyword evidence="6" id="KW-0508">mRNA splicing</keyword>
<dbReference type="Pfam" id="PF04502">
    <property type="entry name" value="Saf4_Yju2"/>
    <property type="match status" value="1"/>
</dbReference>
<accession>A0A6L2PQ33</accession>
<evidence type="ECO:0000256" key="6">
    <source>
        <dbReference type="ARBA" id="ARBA00023187"/>
    </source>
</evidence>
<dbReference type="GO" id="GO:0071006">
    <property type="term" value="C:U2-type catalytic step 1 spliceosome"/>
    <property type="evidence" value="ECO:0007669"/>
    <property type="project" value="TreeGrafter"/>
</dbReference>
<keyword evidence="5" id="KW-0862">Zinc</keyword>
<dbReference type="Proteomes" id="UP000502823">
    <property type="component" value="Unassembled WGS sequence"/>
</dbReference>
<comment type="caution">
    <text evidence="9">The sequence shown here is derived from an EMBL/GenBank/DDBJ whole genome shotgun (WGS) entry which is preliminary data.</text>
</comment>
<sequence length="348" mass="39561">KYYPPDFDPSKIPRMKLPRNRQYTVRLMAPFNMRCITCGEYIYKGKKFNARKEDVEGEDYLGIRIYRFYIKCTRCLQEISFKTDPRNTDYEIEAGATRNFMALKLAEEQAQREEDERKEDEATNPMKLLENRTKQSKQELELLESLEELRDLNRRQRSVDYDTMLSQFDMKEAQKKLEDMQEDEDEKFIRSVFALGGSKTVISEEIIETVEDTCETSGPDPPKKVARISCDIGSKSDVQECSVSKPSCALQSGSVGMMNRKVGLAGLVRLKSSSEPATKPASAPVQKSSSTNEDIPPKPTTNGLSLLGSYSGSDTFRLLASETVDRLGDLMNEKTAEHDVRTMVWSTL</sequence>
<comment type="subcellular location">
    <subcellularLocation>
        <location evidence="1">Nucleus</location>
    </subcellularLocation>
</comment>
<organism evidence="9 10">
    <name type="scientific">Coptotermes formosanus</name>
    <name type="common">Formosan subterranean termite</name>
    <dbReference type="NCBI Taxonomy" id="36987"/>
    <lineage>
        <taxon>Eukaryota</taxon>
        <taxon>Metazoa</taxon>
        <taxon>Ecdysozoa</taxon>
        <taxon>Arthropoda</taxon>
        <taxon>Hexapoda</taxon>
        <taxon>Insecta</taxon>
        <taxon>Pterygota</taxon>
        <taxon>Neoptera</taxon>
        <taxon>Polyneoptera</taxon>
        <taxon>Dictyoptera</taxon>
        <taxon>Blattodea</taxon>
        <taxon>Blattoidea</taxon>
        <taxon>Termitoidae</taxon>
        <taxon>Rhinotermitidae</taxon>
        <taxon>Coptotermes</taxon>
    </lineage>
</organism>
<dbReference type="FunCoup" id="A0A6L2PQ33">
    <property type="interactions" value="716"/>
</dbReference>
<dbReference type="EMBL" id="BLKM01000490">
    <property type="protein sequence ID" value="GFG34526.1"/>
    <property type="molecule type" value="Genomic_DNA"/>
</dbReference>
<evidence type="ECO:0000256" key="5">
    <source>
        <dbReference type="ARBA" id="ARBA00022833"/>
    </source>
</evidence>
<name>A0A6L2PQ33_COPFO</name>
<evidence type="ECO:0000313" key="10">
    <source>
        <dbReference type="Proteomes" id="UP000502823"/>
    </source>
</evidence>